<keyword evidence="3" id="KW-1185">Reference proteome</keyword>
<dbReference type="PATRIC" id="fig|1432562.3.peg.96"/>
<comment type="caution">
    <text evidence="2">The sequence shown here is derived from an EMBL/GenBank/DDBJ whole genome shotgun (WGS) entry which is preliminary data.</text>
</comment>
<sequence>MFIMLVCFLLTLAYTLIAARFTHRKLILYIPSFIAILWFLGTLYWHITTPAEGIQGLTIYFVTLFAIAIIFSNIFSYMVFTARK</sequence>
<evidence type="ECO:0000313" key="3">
    <source>
        <dbReference type="Proteomes" id="UP000034287"/>
    </source>
</evidence>
<evidence type="ECO:0000256" key="1">
    <source>
        <dbReference type="SAM" id="Phobius"/>
    </source>
</evidence>
<reference evidence="2 3" key="1">
    <citation type="submission" date="2015-04" db="EMBL/GenBank/DDBJ databases">
        <title>Taxonomic description and genome sequence of Salinicoccus sediminis sp. nov., a novel hyper halotolerant bacterium isolated from marine sediment.</title>
        <authorList>
            <person name="Mathan Kumar R."/>
            <person name="Kaur G."/>
            <person name="Kumar N."/>
            <person name="Kumar A."/>
            <person name="Singh N.K."/>
            <person name="Kaur N."/>
            <person name="Mayilraj S."/>
        </authorList>
    </citation>
    <scope>NUCLEOTIDE SEQUENCE [LARGE SCALE GENOMIC DNA]</scope>
    <source>
        <strain evidence="2 3">SV-16</strain>
    </source>
</reference>
<name>A0A0M2SQU6_9STAP</name>
<keyword evidence="1" id="KW-0472">Membrane</keyword>
<dbReference type="AlphaFoldDB" id="A0A0M2SQU6"/>
<keyword evidence="1" id="KW-0812">Transmembrane</keyword>
<dbReference type="Proteomes" id="UP000034287">
    <property type="component" value="Unassembled WGS sequence"/>
</dbReference>
<organism evidence="2 3">
    <name type="scientific">Salinicoccus sediminis</name>
    <dbReference type="NCBI Taxonomy" id="1432562"/>
    <lineage>
        <taxon>Bacteria</taxon>
        <taxon>Bacillati</taxon>
        <taxon>Bacillota</taxon>
        <taxon>Bacilli</taxon>
        <taxon>Bacillales</taxon>
        <taxon>Staphylococcaceae</taxon>
        <taxon>Salinicoccus</taxon>
    </lineage>
</organism>
<feature type="transmembrane region" description="Helical" evidence="1">
    <location>
        <begin position="28"/>
        <end position="47"/>
    </location>
</feature>
<dbReference type="EMBL" id="LAYZ01000001">
    <property type="protein sequence ID" value="KKK35347.1"/>
    <property type="molecule type" value="Genomic_DNA"/>
</dbReference>
<keyword evidence="1" id="KW-1133">Transmembrane helix</keyword>
<feature type="transmembrane region" description="Helical" evidence="1">
    <location>
        <begin position="59"/>
        <end position="80"/>
    </location>
</feature>
<accession>A0A0M2SQU6</accession>
<protein>
    <submittedName>
        <fullName evidence="2">Uncharacterized protein</fullName>
    </submittedName>
</protein>
<proteinExistence type="predicted"/>
<evidence type="ECO:0000313" key="2">
    <source>
        <dbReference type="EMBL" id="KKK35347.1"/>
    </source>
</evidence>
<gene>
    <name evidence="2" type="ORF">WN59_00475</name>
</gene>